<dbReference type="EMBL" id="FWXV01000014">
    <property type="protein sequence ID" value="SMD26346.1"/>
    <property type="molecule type" value="Genomic_DNA"/>
</dbReference>
<evidence type="ECO:0000256" key="3">
    <source>
        <dbReference type="ARBA" id="ARBA00022475"/>
    </source>
</evidence>
<dbReference type="InterPro" id="IPR000515">
    <property type="entry name" value="MetI-like"/>
</dbReference>
<comment type="similarity">
    <text evidence="7">Belongs to the binding-protein-dependent transport system permease family.</text>
</comment>
<evidence type="ECO:0000256" key="1">
    <source>
        <dbReference type="ARBA" id="ARBA00004651"/>
    </source>
</evidence>
<proteinExistence type="inferred from homology"/>
<evidence type="ECO:0000256" key="4">
    <source>
        <dbReference type="ARBA" id="ARBA00022692"/>
    </source>
</evidence>
<organism evidence="9 10">
    <name type="scientific">Kibdelosporangium aridum</name>
    <dbReference type="NCBI Taxonomy" id="2030"/>
    <lineage>
        <taxon>Bacteria</taxon>
        <taxon>Bacillati</taxon>
        <taxon>Actinomycetota</taxon>
        <taxon>Actinomycetes</taxon>
        <taxon>Pseudonocardiales</taxon>
        <taxon>Pseudonocardiaceae</taxon>
        <taxon>Kibdelosporangium</taxon>
    </lineage>
</organism>
<feature type="domain" description="ABC transmembrane type-1" evidence="8">
    <location>
        <begin position="55"/>
        <end position="237"/>
    </location>
</feature>
<keyword evidence="5 7" id="KW-1133">Transmembrane helix</keyword>
<dbReference type="PANTHER" id="PTHR30151:SF0">
    <property type="entry name" value="ABC TRANSPORTER PERMEASE PROTEIN MJ0413-RELATED"/>
    <property type="match status" value="1"/>
</dbReference>
<name>A0A1W2FXH2_KIBAR</name>
<dbReference type="RefSeq" id="WP_084434102.1">
    <property type="nucleotide sequence ID" value="NZ_FWXV01000014.1"/>
</dbReference>
<protein>
    <submittedName>
        <fullName evidence="9">NitT/TauT family transport system permease protein</fullName>
    </submittedName>
</protein>
<feature type="transmembrane region" description="Helical" evidence="7">
    <location>
        <begin position="218"/>
        <end position="240"/>
    </location>
</feature>
<dbReference type="PANTHER" id="PTHR30151">
    <property type="entry name" value="ALKANE SULFONATE ABC TRANSPORTER-RELATED, MEMBRANE SUBUNIT"/>
    <property type="match status" value="1"/>
</dbReference>
<evidence type="ECO:0000259" key="8">
    <source>
        <dbReference type="PROSITE" id="PS50928"/>
    </source>
</evidence>
<feature type="transmembrane region" description="Helical" evidence="7">
    <location>
        <begin position="160"/>
        <end position="178"/>
    </location>
</feature>
<evidence type="ECO:0000313" key="9">
    <source>
        <dbReference type="EMBL" id="SMD26346.1"/>
    </source>
</evidence>
<keyword evidence="3" id="KW-1003">Cell membrane</keyword>
<dbReference type="SUPFAM" id="SSF161098">
    <property type="entry name" value="MetI-like"/>
    <property type="match status" value="1"/>
</dbReference>
<keyword evidence="2 7" id="KW-0813">Transport</keyword>
<feature type="transmembrane region" description="Helical" evidence="7">
    <location>
        <begin position="38"/>
        <end position="56"/>
    </location>
</feature>
<dbReference type="Pfam" id="PF00528">
    <property type="entry name" value="BPD_transp_1"/>
    <property type="match status" value="1"/>
</dbReference>
<dbReference type="AlphaFoldDB" id="A0A1W2FXH2"/>
<dbReference type="PROSITE" id="PS50928">
    <property type="entry name" value="ABC_TM1"/>
    <property type="match status" value="1"/>
</dbReference>
<dbReference type="OrthoDB" id="9796361at2"/>
<keyword evidence="6 7" id="KW-0472">Membrane</keyword>
<evidence type="ECO:0000256" key="2">
    <source>
        <dbReference type="ARBA" id="ARBA00022448"/>
    </source>
</evidence>
<accession>A0A1W2FXH2</accession>
<dbReference type="Gene3D" id="1.10.3720.10">
    <property type="entry name" value="MetI-like"/>
    <property type="match status" value="1"/>
</dbReference>
<evidence type="ECO:0000256" key="6">
    <source>
        <dbReference type="ARBA" id="ARBA00023136"/>
    </source>
</evidence>
<comment type="subcellular location">
    <subcellularLocation>
        <location evidence="1 7">Cell membrane</location>
        <topology evidence="1 7">Multi-pass membrane protein</topology>
    </subcellularLocation>
</comment>
<feature type="transmembrane region" description="Helical" evidence="7">
    <location>
        <begin position="63"/>
        <end position="83"/>
    </location>
</feature>
<dbReference type="GO" id="GO:0055085">
    <property type="term" value="P:transmembrane transport"/>
    <property type="evidence" value="ECO:0007669"/>
    <property type="project" value="InterPro"/>
</dbReference>
<dbReference type="Proteomes" id="UP000192674">
    <property type="component" value="Unassembled WGS sequence"/>
</dbReference>
<sequence length="254" mass="26049">MRSPIRSVFGLVVLLAIWEGLSATGVLDRDVVPPPSEVATQFVVLLGSASFAVAAVSTLLSWLIAITLAALIAIPLGLVLGTVRSLRTFTGVAVEFLRPLPAVALVPLVTLLVGSGAATKITVAAFAALWPIMLNTRHAVGEIDPARRDVARAFGTSRRWMLAGVVLPSIAPFVLTGIRLSAAVALVVVVSTEYVVGGGIGIGQLVAVSGRGAGRMDIVLAGAAFTGLVGQLANVGIIAAQRKWLHWAPAGGSV</sequence>
<evidence type="ECO:0000313" key="10">
    <source>
        <dbReference type="Proteomes" id="UP000192674"/>
    </source>
</evidence>
<evidence type="ECO:0000256" key="5">
    <source>
        <dbReference type="ARBA" id="ARBA00022989"/>
    </source>
</evidence>
<keyword evidence="4 7" id="KW-0812">Transmembrane</keyword>
<dbReference type="CDD" id="cd06261">
    <property type="entry name" value="TM_PBP2"/>
    <property type="match status" value="1"/>
</dbReference>
<gene>
    <name evidence="9" type="ORF">SAMN05661093_09929</name>
</gene>
<keyword evidence="10" id="KW-1185">Reference proteome</keyword>
<feature type="transmembrane region" description="Helical" evidence="7">
    <location>
        <begin position="184"/>
        <end position="206"/>
    </location>
</feature>
<reference evidence="9 10" key="1">
    <citation type="submission" date="2017-04" db="EMBL/GenBank/DDBJ databases">
        <authorList>
            <person name="Afonso C.L."/>
            <person name="Miller P.J."/>
            <person name="Scott M.A."/>
            <person name="Spackman E."/>
            <person name="Goraichik I."/>
            <person name="Dimitrov K.M."/>
            <person name="Suarez D.L."/>
            <person name="Swayne D.E."/>
        </authorList>
    </citation>
    <scope>NUCLEOTIDE SEQUENCE [LARGE SCALE GENOMIC DNA]</scope>
    <source>
        <strain evidence="9 10">DSM 43828</strain>
    </source>
</reference>
<feature type="transmembrane region" description="Helical" evidence="7">
    <location>
        <begin position="103"/>
        <end position="130"/>
    </location>
</feature>
<evidence type="ECO:0000256" key="7">
    <source>
        <dbReference type="RuleBase" id="RU363032"/>
    </source>
</evidence>
<dbReference type="InterPro" id="IPR035906">
    <property type="entry name" value="MetI-like_sf"/>
</dbReference>
<dbReference type="GO" id="GO:0005886">
    <property type="term" value="C:plasma membrane"/>
    <property type="evidence" value="ECO:0007669"/>
    <property type="project" value="UniProtKB-SubCell"/>
</dbReference>